<dbReference type="CDD" id="cd11065">
    <property type="entry name" value="CYP64-like"/>
    <property type="match status" value="1"/>
</dbReference>
<dbReference type="EMBL" id="KZ613822">
    <property type="protein sequence ID" value="PMD58541.1"/>
    <property type="molecule type" value="Genomic_DNA"/>
</dbReference>
<keyword evidence="6" id="KW-0503">Monooxygenase</keyword>
<keyword evidence="8" id="KW-1185">Reference proteome</keyword>
<keyword evidence="3 6" id="KW-0560">Oxidoreductase</keyword>
<dbReference type="InParanoid" id="A0A2J6T683"/>
<dbReference type="PANTHER" id="PTHR46300">
    <property type="entry name" value="P450, PUTATIVE (EUROFUNG)-RELATED-RELATED"/>
    <property type="match status" value="1"/>
</dbReference>
<organism evidence="7 8">
    <name type="scientific">Hyaloscypha bicolor E</name>
    <dbReference type="NCBI Taxonomy" id="1095630"/>
    <lineage>
        <taxon>Eukaryota</taxon>
        <taxon>Fungi</taxon>
        <taxon>Dikarya</taxon>
        <taxon>Ascomycota</taxon>
        <taxon>Pezizomycotina</taxon>
        <taxon>Leotiomycetes</taxon>
        <taxon>Helotiales</taxon>
        <taxon>Hyaloscyphaceae</taxon>
        <taxon>Hyaloscypha</taxon>
        <taxon>Hyaloscypha bicolor</taxon>
    </lineage>
</organism>
<evidence type="ECO:0000256" key="2">
    <source>
        <dbReference type="ARBA" id="ARBA00022723"/>
    </source>
</evidence>
<dbReference type="SUPFAM" id="SSF48264">
    <property type="entry name" value="Cytochrome P450"/>
    <property type="match status" value="1"/>
</dbReference>
<dbReference type="InterPro" id="IPR001128">
    <property type="entry name" value="Cyt_P450"/>
</dbReference>
<reference evidence="7 8" key="1">
    <citation type="submission" date="2016-04" db="EMBL/GenBank/DDBJ databases">
        <title>A degradative enzymes factory behind the ericoid mycorrhizal symbiosis.</title>
        <authorList>
            <consortium name="DOE Joint Genome Institute"/>
            <person name="Martino E."/>
            <person name="Morin E."/>
            <person name="Grelet G."/>
            <person name="Kuo A."/>
            <person name="Kohler A."/>
            <person name="Daghino S."/>
            <person name="Barry K."/>
            <person name="Choi C."/>
            <person name="Cichocki N."/>
            <person name="Clum A."/>
            <person name="Copeland A."/>
            <person name="Hainaut M."/>
            <person name="Haridas S."/>
            <person name="Labutti K."/>
            <person name="Lindquist E."/>
            <person name="Lipzen A."/>
            <person name="Khouja H.-R."/>
            <person name="Murat C."/>
            <person name="Ohm R."/>
            <person name="Olson A."/>
            <person name="Spatafora J."/>
            <person name="Veneault-Fourrey C."/>
            <person name="Henrissat B."/>
            <person name="Grigoriev I."/>
            <person name="Martin F."/>
            <person name="Perotto S."/>
        </authorList>
    </citation>
    <scope>NUCLEOTIDE SEQUENCE [LARGE SCALE GENOMIC DNA]</scope>
    <source>
        <strain evidence="7 8">E</strain>
    </source>
</reference>
<dbReference type="PRINTS" id="PR00385">
    <property type="entry name" value="P450"/>
</dbReference>
<comment type="cofactor">
    <cofactor evidence="5">
        <name>heme</name>
        <dbReference type="ChEBI" id="CHEBI:30413"/>
    </cofactor>
</comment>
<dbReference type="InterPro" id="IPR050364">
    <property type="entry name" value="Cytochrome_P450_fung"/>
</dbReference>
<evidence type="ECO:0000256" key="3">
    <source>
        <dbReference type="ARBA" id="ARBA00023002"/>
    </source>
</evidence>
<evidence type="ECO:0000256" key="4">
    <source>
        <dbReference type="ARBA" id="ARBA00023004"/>
    </source>
</evidence>
<evidence type="ECO:0000313" key="8">
    <source>
        <dbReference type="Proteomes" id="UP000235371"/>
    </source>
</evidence>
<dbReference type="AlphaFoldDB" id="A0A2J6T683"/>
<dbReference type="GO" id="GO:0005506">
    <property type="term" value="F:iron ion binding"/>
    <property type="evidence" value="ECO:0007669"/>
    <property type="project" value="InterPro"/>
</dbReference>
<evidence type="ECO:0000256" key="1">
    <source>
        <dbReference type="ARBA" id="ARBA00010617"/>
    </source>
</evidence>
<dbReference type="GeneID" id="36583145"/>
<dbReference type="OrthoDB" id="2789670at2759"/>
<dbReference type="PROSITE" id="PS00086">
    <property type="entry name" value="CYTOCHROME_P450"/>
    <property type="match status" value="1"/>
</dbReference>
<dbReference type="PRINTS" id="PR00463">
    <property type="entry name" value="EP450I"/>
</dbReference>
<dbReference type="GO" id="GO:0004497">
    <property type="term" value="F:monooxygenase activity"/>
    <property type="evidence" value="ECO:0007669"/>
    <property type="project" value="UniProtKB-KW"/>
</dbReference>
<dbReference type="InterPro" id="IPR002401">
    <property type="entry name" value="Cyt_P450_E_grp-I"/>
</dbReference>
<dbReference type="STRING" id="1095630.A0A2J6T683"/>
<evidence type="ECO:0000256" key="6">
    <source>
        <dbReference type="RuleBase" id="RU000461"/>
    </source>
</evidence>
<dbReference type="Gene3D" id="1.10.630.10">
    <property type="entry name" value="Cytochrome P450"/>
    <property type="match status" value="1"/>
</dbReference>
<gene>
    <name evidence="7" type="ORF">K444DRAFT_532229</name>
</gene>
<evidence type="ECO:0000313" key="7">
    <source>
        <dbReference type="EMBL" id="PMD58541.1"/>
    </source>
</evidence>
<evidence type="ECO:0000256" key="5">
    <source>
        <dbReference type="PIRSR" id="PIRSR602401-1"/>
    </source>
</evidence>
<protein>
    <submittedName>
        <fullName evidence="7">Cytochrome P450</fullName>
    </submittedName>
</protein>
<feature type="binding site" description="axial binding residue" evidence="5">
    <location>
        <position position="455"/>
    </location>
    <ligand>
        <name>heme</name>
        <dbReference type="ChEBI" id="CHEBI:30413"/>
    </ligand>
    <ligandPart>
        <name>Fe</name>
        <dbReference type="ChEBI" id="CHEBI:18248"/>
    </ligandPart>
</feature>
<dbReference type="GO" id="GO:0020037">
    <property type="term" value="F:heme binding"/>
    <property type="evidence" value="ECO:0007669"/>
    <property type="project" value="InterPro"/>
</dbReference>
<name>A0A2J6T683_9HELO</name>
<keyword evidence="2 5" id="KW-0479">Metal-binding</keyword>
<dbReference type="PANTHER" id="PTHR46300:SF5">
    <property type="entry name" value="CYTOCHROME P450"/>
    <property type="match status" value="1"/>
</dbReference>
<dbReference type="Pfam" id="PF00067">
    <property type="entry name" value="p450"/>
    <property type="match status" value="1"/>
</dbReference>
<sequence>MLSLLFGSFLISIAAIFGPCLFATVRWYRKLHNSQLCLPPSPPGQLFFGHTRVIPSQNPEIYYQKLSKEYKSDVLYFQQYRTPVIVLNSGRAADELLSKRGANYSSRPRFVLFEVMRWGLTLTFMPWGPLFKAHRALLQKNFTKSNVLQYQERQEQEARRAILSITKNPSGWESHIRRPVFASNIVLQIAFGMELTRDEDSSVQVATGLANRVLAEGGSPGSTVIDNFPFLSKLPNWIVRSEALRHARKWGWIIRHLHDTPFSASKRHFENGTLQHNSFAYPLLKRHAENQSRGISSDLTMADINGAAATIFIAGFDTTNTTILVGILALLLYPTVFGKAREALDRAIGKDCLPAFSDRENPGLRYINYIVEETSRWRPLSPLGVPHKSLEDDVYNGMFIPKGSTVYFNVWAMSRDESTYEDPELFNPDRYVPIEEGGVGEPILQGPFGFGRRICVGKHLAQASVWIALATLIATMDISNSFGPDGNEIKPDVKFSSGLSR</sequence>
<proteinExistence type="inferred from homology"/>
<dbReference type="InterPro" id="IPR017972">
    <property type="entry name" value="Cyt_P450_CS"/>
</dbReference>
<accession>A0A2J6T683</accession>
<keyword evidence="5 6" id="KW-0349">Heme</keyword>
<dbReference type="GO" id="GO:0016705">
    <property type="term" value="F:oxidoreductase activity, acting on paired donors, with incorporation or reduction of molecular oxygen"/>
    <property type="evidence" value="ECO:0007669"/>
    <property type="project" value="InterPro"/>
</dbReference>
<dbReference type="Proteomes" id="UP000235371">
    <property type="component" value="Unassembled WGS sequence"/>
</dbReference>
<keyword evidence="4 5" id="KW-0408">Iron</keyword>
<dbReference type="RefSeq" id="XP_024735445.1">
    <property type="nucleotide sequence ID" value="XM_024875065.1"/>
</dbReference>
<dbReference type="InterPro" id="IPR036396">
    <property type="entry name" value="Cyt_P450_sf"/>
</dbReference>
<comment type="similarity">
    <text evidence="1 6">Belongs to the cytochrome P450 family.</text>
</comment>